<evidence type="ECO:0000313" key="5">
    <source>
        <dbReference type="Proteomes" id="UP000050783"/>
    </source>
</evidence>
<dbReference type="InterPro" id="IPR009197">
    <property type="entry name" value="MlrC"/>
</dbReference>
<dbReference type="PIRSF" id="PIRSF012702">
    <property type="entry name" value="UCP012702"/>
    <property type="match status" value="1"/>
</dbReference>
<reference evidence="6" key="2">
    <citation type="submission" date="2015-09" db="EMBL/GenBank/DDBJ databases">
        <authorList>
            <person name="Rodrigo-Torres L."/>
            <person name="Arahal D.R."/>
        </authorList>
    </citation>
    <scope>NUCLEOTIDE SEQUENCE [LARGE SCALE GENOMIC DNA]</scope>
    <source>
        <strain evidence="6">CECT 4293</strain>
    </source>
</reference>
<reference evidence="4 5" key="1">
    <citation type="submission" date="2015-09" db="EMBL/GenBank/DDBJ databases">
        <authorList>
            <consortium name="Swine Surveillance"/>
        </authorList>
    </citation>
    <scope>NUCLEOTIDE SEQUENCE [LARGE SCALE GENOMIC DNA]</scope>
    <source>
        <strain evidence="4 5">CECT 4292</strain>
        <strain evidence="3">CECT 4293</strain>
    </source>
</reference>
<proteinExistence type="predicted"/>
<dbReference type="EMBL" id="CYPU01000008">
    <property type="protein sequence ID" value="CUH46204.1"/>
    <property type="molecule type" value="Genomic_DNA"/>
</dbReference>
<dbReference type="EMBL" id="CYPS01000032">
    <property type="protein sequence ID" value="CUH42888.1"/>
    <property type="molecule type" value="Genomic_DNA"/>
</dbReference>
<dbReference type="AlphaFoldDB" id="A0A0N7LPU6"/>
<organism evidence="4 5">
    <name type="scientific">Ruegeria atlantica</name>
    <dbReference type="NCBI Taxonomy" id="81569"/>
    <lineage>
        <taxon>Bacteria</taxon>
        <taxon>Pseudomonadati</taxon>
        <taxon>Pseudomonadota</taxon>
        <taxon>Alphaproteobacteria</taxon>
        <taxon>Rhodobacterales</taxon>
        <taxon>Roseobacteraceae</taxon>
        <taxon>Ruegeria</taxon>
    </lineage>
</organism>
<dbReference type="Proteomes" id="UP000050786">
    <property type="component" value="Unassembled WGS sequence"/>
</dbReference>
<evidence type="ECO:0000313" key="3">
    <source>
        <dbReference type="EMBL" id="CUH42888.1"/>
    </source>
</evidence>
<feature type="domain" description="Microcystin LR degradation protein MlrC N-terminal" evidence="2">
    <location>
        <begin position="5"/>
        <end position="290"/>
    </location>
</feature>
<evidence type="ECO:0000313" key="4">
    <source>
        <dbReference type="EMBL" id="CUH46204.1"/>
    </source>
</evidence>
<evidence type="ECO:0000259" key="1">
    <source>
        <dbReference type="Pfam" id="PF07171"/>
    </source>
</evidence>
<evidence type="ECO:0000259" key="2">
    <source>
        <dbReference type="Pfam" id="PF07364"/>
    </source>
</evidence>
<sequence length="539" mass="57954">MTNKRIVIAGFQHETNCFGVTKAGLHEFEMADSWPGMLHDGRVISGTEGMNLPIAGFAAAAKVVGFEVFPVLWCSAEPSAHVTDHAFETICAMMLSGIRDAGHIDGVYLDLHGAMVTESLADGEGEILRRVREAVGPEVPVIASLDLHANVSAEMVEQADYLSIFRTYPHLDMAETGARCVPVLQRLLAGETLYKAFQTVPYLVPLHAQHTGSAPFNEIYQMPASFEQQEILAEIALGFTAADFPDTGPSCVVYASKAEKAAAVAEEIVNVFMSREVDLDCSMLSLEEAVLTCRQRREKPVVLADVQDNAGAGGTSDTTGLLAALIEGGTKNALMGLFHDPESAKQAHEAGEGALVKLAIGAKSDLAGNVPVKAEFEVLALGDGTCRYIGEMYGGSVATLGKTAALRLVGHEAEIDLIVTSIRNQCLDRAHFTHIGLNPTRYSVICVKSTTHFRADFEPIAGDIFPVSSPGAFLCDLEKVPYNCITRRLPYTGGASFSQHKDIGPLNSEHPIQYLRDTYDTSGDDITADSVALRVSYKF</sequence>
<dbReference type="OrthoDB" id="9782658at2"/>
<dbReference type="Pfam" id="PF07364">
    <property type="entry name" value="DUF1485"/>
    <property type="match status" value="1"/>
</dbReference>
<name>A0A0N7LPU6_9RHOB</name>
<dbReference type="STRING" id="81569.RUM4293_01777"/>
<dbReference type="Proteomes" id="UP000050783">
    <property type="component" value="Unassembled WGS sequence"/>
</dbReference>
<dbReference type="InterPro" id="IPR015995">
    <property type="entry name" value="MlrC_N"/>
</dbReference>
<evidence type="ECO:0000313" key="6">
    <source>
        <dbReference type="Proteomes" id="UP000050786"/>
    </source>
</evidence>
<feature type="domain" description="Microcystin LR degradation protein MlrC C-terminal" evidence="1">
    <location>
        <begin position="303"/>
        <end position="483"/>
    </location>
</feature>
<evidence type="ECO:0008006" key="7">
    <source>
        <dbReference type="Google" id="ProtNLM"/>
    </source>
</evidence>
<dbReference type="InterPro" id="IPR010799">
    <property type="entry name" value="MlrC_C"/>
</dbReference>
<gene>
    <name evidence="4" type="ORF">RUA4292_00369</name>
    <name evidence="3" type="ORF">RUM4293_01777</name>
</gene>
<dbReference type="Pfam" id="PF07171">
    <property type="entry name" value="MlrC_C"/>
    <property type="match status" value="1"/>
</dbReference>
<accession>A0A0N7LPU6</accession>
<protein>
    <recommendedName>
        <fullName evidence="7">Microcystinase C</fullName>
    </recommendedName>
</protein>
<keyword evidence="6" id="KW-1185">Reference proteome</keyword>